<proteinExistence type="predicted"/>
<accession>A0A1M7SF44</accession>
<dbReference type="AlphaFoldDB" id="A0A1M7SF44"/>
<dbReference type="RefSeq" id="WP_072771344.1">
    <property type="nucleotide sequence ID" value="NZ_FRDN01000004.1"/>
</dbReference>
<dbReference type="Gene3D" id="3.40.720.10">
    <property type="entry name" value="Alkaline Phosphatase, subunit A"/>
    <property type="match status" value="3"/>
</dbReference>
<dbReference type="InterPro" id="IPR017850">
    <property type="entry name" value="Alkaline_phosphatase_core_sf"/>
</dbReference>
<dbReference type="PANTHER" id="PTHR10151:SF120">
    <property type="entry name" value="BIS(5'-ADENOSYL)-TRIPHOSPHATASE"/>
    <property type="match status" value="1"/>
</dbReference>
<dbReference type="PANTHER" id="PTHR10151">
    <property type="entry name" value="ECTONUCLEOTIDE PYROPHOSPHATASE/PHOSPHODIESTERASE"/>
    <property type="match status" value="1"/>
</dbReference>
<reference evidence="2" key="1">
    <citation type="submission" date="2016-12" db="EMBL/GenBank/DDBJ databases">
        <authorList>
            <person name="Varghese N."/>
            <person name="Submissions S."/>
        </authorList>
    </citation>
    <scope>NUCLEOTIDE SEQUENCE [LARGE SCALE GENOMIC DNA]</scope>
    <source>
        <strain evidence="2">DSM 11544</strain>
    </source>
</reference>
<dbReference type="SUPFAM" id="SSF53649">
    <property type="entry name" value="Alkaline phosphatase-like"/>
    <property type="match status" value="1"/>
</dbReference>
<dbReference type="EMBL" id="FRDN01000004">
    <property type="protein sequence ID" value="SHN57116.1"/>
    <property type="molecule type" value="Genomic_DNA"/>
</dbReference>
<dbReference type="InterPro" id="IPR002591">
    <property type="entry name" value="Phosphodiest/P_Trfase"/>
</dbReference>
<dbReference type="STRING" id="1121395.SAMN02745215_00760"/>
<organism evidence="1 2">
    <name type="scientific">Desulfitobacterium chlororespirans DSM 11544</name>
    <dbReference type="NCBI Taxonomy" id="1121395"/>
    <lineage>
        <taxon>Bacteria</taxon>
        <taxon>Bacillati</taxon>
        <taxon>Bacillota</taxon>
        <taxon>Clostridia</taxon>
        <taxon>Eubacteriales</taxon>
        <taxon>Desulfitobacteriaceae</taxon>
        <taxon>Desulfitobacterium</taxon>
    </lineage>
</organism>
<dbReference type="Proteomes" id="UP000184010">
    <property type="component" value="Unassembled WGS sequence"/>
</dbReference>
<dbReference type="GO" id="GO:0016787">
    <property type="term" value="F:hydrolase activity"/>
    <property type="evidence" value="ECO:0007669"/>
    <property type="project" value="UniProtKB-ARBA"/>
</dbReference>
<name>A0A1M7SF44_9FIRM</name>
<evidence type="ECO:0000313" key="1">
    <source>
        <dbReference type="EMBL" id="SHN57116.1"/>
    </source>
</evidence>
<evidence type="ECO:0000313" key="2">
    <source>
        <dbReference type="Proteomes" id="UP000184010"/>
    </source>
</evidence>
<protein>
    <submittedName>
        <fullName evidence="1">Type I phosphodiesterase / nucleotide pyrophosphatase</fullName>
    </submittedName>
</protein>
<dbReference type="Pfam" id="PF01663">
    <property type="entry name" value="Phosphodiest"/>
    <property type="match status" value="2"/>
</dbReference>
<keyword evidence="2" id="KW-1185">Reference proteome</keyword>
<sequence>MNRGSTSEKVIVLGIDGMDPRITKKLVDEGKLPNIRAFIERGSAREDLVLMGAIPTVTPPCWTTLATGSYPGTHGITDFWRQSRKNLDAVTYNLNSQFCEAEPLWNTAAAAGKKTLVWHWPGSSWPPTSDSPNLHVVDGTQPESVNMAVACIDWERIVVANEDIQEVVFVPRMERAQGMGCIITDLNDLLGEKENQETSADLWFSGEITDGRDMKTYIMTYEDTELYVGCRIAYDVVNSPLKEAVNWADAPEGAKEFTVLTSDGLLRRPALILKGEDGTYDRVALYRSKKDTQPLVVVKRGEMIGDIVDTIQKDEKTYQGSRAFKVLELAEDGSEVRFWMSAALDIANDDIWSPPSLYQQVIQNVGLVPPVGLVGGENPELIEHAFIPAWEIYCQWQARALNHLIAENQYDLVFSHLHNVDCGGHQLWHCAKNQPEWAHTDEKQYQGFIEEFYRQTDRYLGQFLHYLDEDYTVLIVSDHGLIVGEGIPPVLGDSSGVTTGVMEELGYTVLEKDENGESLRNVDWSKTKAINSRAHWIYLNLKDRYEHGIVDPDQKYALEEQIIDDLYNYRDPKTGKRIVSIAMRDKEAAILGVNGKDCGDIFFCIEEGFSRVHGDSLPTYWGYTNTSVSPIFIAAGQGIKQGYQTERVIRQVDVAPTIAALMGIGFPRECEGAPVYQIFKEAF</sequence>
<gene>
    <name evidence="1" type="ORF">SAMN02745215_00760</name>
</gene>